<dbReference type="PANTHER" id="PTHR38790:SF4">
    <property type="entry name" value="2EXR DOMAIN-CONTAINING PROTEIN"/>
    <property type="match status" value="1"/>
</dbReference>
<organism evidence="3 4">
    <name type="scientific">Didymella exigua CBS 183.55</name>
    <dbReference type="NCBI Taxonomy" id="1150837"/>
    <lineage>
        <taxon>Eukaryota</taxon>
        <taxon>Fungi</taxon>
        <taxon>Dikarya</taxon>
        <taxon>Ascomycota</taxon>
        <taxon>Pezizomycotina</taxon>
        <taxon>Dothideomycetes</taxon>
        <taxon>Pleosporomycetidae</taxon>
        <taxon>Pleosporales</taxon>
        <taxon>Pleosporineae</taxon>
        <taxon>Didymellaceae</taxon>
        <taxon>Didymella</taxon>
    </lineage>
</organism>
<reference evidence="3" key="1">
    <citation type="journal article" date="2020" name="Stud. Mycol.">
        <title>101 Dothideomycetes genomes: a test case for predicting lifestyles and emergence of pathogens.</title>
        <authorList>
            <person name="Haridas S."/>
            <person name="Albert R."/>
            <person name="Binder M."/>
            <person name="Bloem J."/>
            <person name="Labutti K."/>
            <person name="Salamov A."/>
            <person name="Andreopoulos B."/>
            <person name="Baker S."/>
            <person name="Barry K."/>
            <person name="Bills G."/>
            <person name="Bluhm B."/>
            <person name="Cannon C."/>
            <person name="Castanera R."/>
            <person name="Culley D."/>
            <person name="Daum C."/>
            <person name="Ezra D."/>
            <person name="Gonzalez J."/>
            <person name="Henrissat B."/>
            <person name="Kuo A."/>
            <person name="Liang C."/>
            <person name="Lipzen A."/>
            <person name="Lutzoni F."/>
            <person name="Magnuson J."/>
            <person name="Mondo S."/>
            <person name="Nolan M."/>
            <person name="Ohm R."/>
            <person name="Pangilinan J."/>
            <person name="Park H.-J."/>
            <person name="Ramirez L."/>
            <person name="Alfaro M."/>
            <person name="Sun H."/>
            <person name="Tritt A."/>
            <person name="Yoshinaga Y."/>
            <person name="Zwiers L.-H."/>
            <person name="Turgeon B."/>
            <person name="Goodwin S."/>
            <person name="Spatafora J."/>
            <person name="Crous P."/>
            <person name="Grigoriev I."/>
        </authorList>
    </citation>
    <scope>NUCLEOTIDE SEQUENCE</scope>
    <source>
        <strain evidence="3">CBS 183.55</strain>
    </source>
</reference>
<dbReference type="AlphaFoldDB" id="A0A6A5RLA4"/>
<dbReference type="OrthoDB" id="5413827at2759"/>
<sequence length="286" mass="32743">MPLQKREARDAPVSGRWKRQKSSDSLQQGGAAAAVDLTALNAASSPLLRLPPELRHQIWELAFGNRMIHVWSHNKYEDEEQLTQVFYIAHDAVCHRICGSPEWLSEMGRPEATQSHVKPQLVCRQLWAETSEVFLSSCTFRVSRSEDFRAWALSGHNSVPRVRRLLVHLSGGKSHNFPMYSHADFTSSLVGRFSSLEGVVFTGSVYWGPREAVLNADVMGGDHWRMIHIPVIIRAFQQHKLKEELTHVTMLPKCYSHDVWDTKPYNEAIRKALLQHHPRRLSKRRA</sequence>
<protein>
    <recommendedName>
        <fullName evidence="2">DUF7730 domain-containing protein</fullName>
    </recommendedName>
</protein>
<dbReference type="Proteomes" id="UP000800082">
    <property type="component" value="Unassembled WGS sequence"/>
</dbReference>
<dbReference type="EMBL" id="ML978971">
    <property type="protein sequence ID" value="KAF1927754.1"/>
    <property type="molecule type" value="Genomic_DNA"/>
</dbReference>
<evidence type="ECO:0000313" key="3">
    <source>
        <dbReference type="EMBL" id="KAF1927754.1"/>
    </source>
</evidence>
<keyword evidence="4" id="KW-1185">Reference proteome</keyword>
<dbReference type="InterPro" id="IPR056632">
    <property type="entry name" value="DUF7730"/>
</dbReference>
<gene>
    <name evidence="3" type="ORF">M421DRAFT_174719</name>
</gene>
<feature type="region of interest" description="Disordered" evidence="1">
    <location>
        <begin position="1"/>
        <end position="25"/>
    </location>
</feature>
<dbReference type="RefSeq" id="XP_033448006.1">
    <property type="nucleotide sequence ID" value="XM_033587821.1"/>
</dbReference>
<dbReference type="GeneID" id="54345468"/>
<evidence type="ECO:0000256" key="1">
    <source>
        <dbReference type="SAM" id="MobiDB-lite"/>
    </source>
</evidence>
<name>A0A6A5RLA4_9PLEO</name>
<evidence type="ECO:0000313" key="4">
    <source>
        <dbReference type="Proteomes" id="UP000800082"/>
    </source>
</evidence>
<evidence type="ECO:0000259" key="2">
    <source>
        <dbReference type="Pfam" id="PF24864"/>
    </source>
</evidence>
<feature type="compositionally biased region" description="Basic and acidic residues" evidence="1">
    <location>
        <begin position="1"/>
        <end position="10"/>
    </location>
</feature>
<feature type="domain" description="DUF7730" evidence="2">
    <location>
        <begin position="44"/>
        <end position="148"/>
    </location>
</feature>
<accession>A0A6A5RLA4</accession>
<proteinExistence type="predicted"/>
<dbReference type="PANTHER" id="PTHR38790">
    <property type="entry name" value="2EXR DOMAIN-CONTAINING PROTEIN-RELATED"/>
    <property type="match status" value="1"/>
</dbReference>
<dbReference type="Pfam" id="PF24864">
    <property type="entry name" value="DUF7730"/>
    <property type="match status" value="1"/>
</dbReference>